<evidence type="ECO:0000313" key="2">
    <source>
        <dbReference type="Proteomes" id="UP000054350"/>
    </source>
</evidence>
<gene>
    <name evidence="1" type="ORF">AMAG_19238</name>
</gene>
<dbReference type="EMBL" id="GG745348">
    <property type="protein sequence ID" value="KNE65914.1"/>
    <property type="molecule type" value="Genomic_DNA"/>
</dbReference>
<sequence>MLCDTLASGHIACVACSHRLFRPDPSARSCRDRFDFPDRGRAHQPSLLEHLDLETDCRVAGVAARPVGPPGRIVACRCACRAAQCRRRGFVESAVETMSWISLVVHRPTTLPSPPSSRMLTLLTALRSSSVSTT</sequence>
<organism evidence="1 2">
    <name type="scientific">Allomyces macrogynus (strain ATCC 38327)</name>
    <name type="common">Allomyces javanicus var. macrogynus</name>
    <dbReference type="NCBI Taxonomy" id="578462"/>
    <lineage>
        <taxon>Eukaryota</taxon>
        <taxon>Fungi</taxon>
        <taxon>Fungi incertae sedis</taxon>
        <taxon>Blastocladiomycota</taxon>
        <taxon>Blastocladiomycetes</taxon>
        <taxon>Blastocladiales</taxon>
        <taxon>Blastocladiaceae</taxon>
        <taxon>Allomyces</taxon>
    </lineage>
</organism>
<name>A0A0L0SU96_ALLM3</name>
<reference evidence="2" key="2">
    <citation type="submission" date="2009-11" db="EMBL/GenBank/DDBJ databases">
        <title>The Genome Sequence of Allomyces macrogynus strain ATCC 38327.</title>
        <authorList>
            <consortium name="The Broad Institute Genome Sequencing Platform"/>
            <person name="Russ C."/>
            <person name="Cuomo C."/>
            <person name="Shea T."/>
            <person name="Young S.K."/>
            <person name="Zeng Q."/>
            <person name="Koehrsen M."/>
            <person name="Haas B."/>
            <person name="Borodovsky M."/>
            <person name="Guigo R."/>
            <person name="Alvarado L."/>
            <person name="Berlin A."/>
            <person name="Borenstein D."/>
            <person name="Chen Z."/>
            <person name="Engels R."/>
            <person name="Freedman E."/>
            <person name="Gellesch M."/>
            <person name="Goldberg J."/>
            <person name="Griggs A."/>
            <person name="Gujja S."/>
            <person name="Heiman D."/>
            <person name="Hepburn T."/>
            <person name="Howarth C."/>
            <person name="Jen D."/>
            <person name="Larson L."/>
            <person name="Lewis B."/>
            <person name="Mehta T."/>
            <person name="Park D."/>
            <person name="Pearson M."/>
            <person name="Roberts A."/>
            <person name="Saif S."/>
            <person name="Shenoy N."/>
            <person name="Sisk P."/>
            <person name="Stolte C."/>
            <person name="Sykes S."/>
            <person name="Walk T."/>
            <person name="White J."/>
            <person name="Yandava C."/>
            <person name="Burger G."/>
            <person name="Gray M.W."/>
            <person name="Holland P.W.H."/>
            <person name="King N."/>
            <person name="Lang F.B.F."/>
            <person name="Roger A.J."/>
            <person name="Ruiz-Trillo I."/>
            <person name="Lander E."/>
            <person name="Nusbaum C."/>
        </authorList>
    </citation>
    <scope>NUCLEOTIDE SEQUENCE [LARGE SCALE GENOMIC DNA]</scope>
    <source>
        <strain evidence="2">ATCC 38327</strain>
    </source>
</reference>
<dbReference type="Proteomes" id="UP000054350">
    <property type="component" value="Unassembled WGS sequence"/>
</dbReference>
<dbReference type="VEuPathDB" id="FungiDB:AMAG_19238"/>
<protein>
    <submittedName>
        <fullName evidence="1">Uncharacterized protein</fullName>
    </submittedName>
</protein>
<keyword evidence="2" id="KW-1185">Reference proteome</keyword>
<proteinExistence type="predicted"/>
<accession>A0A0L0SU96</accession>
<evidence type="ECO:0000313" key="1">
    <source>
        <dbReference type="EMBL" id="KNE65914.1"/>
    </source>
</evidence>
<dbReference type="AlphaFoldDB" id="A0A0L0SU96"/>
<reference evidence="1 2" key="1">
    <citation type="submission" date="2009-11" db="EMBL/GenBank/DDBJ databases">
        <title>Annotation of Allomyces macrogynus ATCC 38327.</title>
        <authorList>
            <consortium name="The Broad Institute Genome Sequencing Platform"/>
            <person name="Russ C."/>
            <person name="Cuomo C."/>
            <person name="Burger G."/>
            <person name="Gray M.W."/>
            <person name="Holland P.W.H."/>
            <person name="King N."/>
            <person name="Lang F.B.F."/>
            <person name="Roger A.J."/>
            <person name="Ruiz-Trillo I."/>
            <person name="Young S.K."/>
            <person name="Zeng Q."/>
            <person name="Gargeya S."/>
            <person name="Fitzgerald M."/>
            <person name="Haas B."/>
            <person name="Abouelleil A."/>
            <person name="Alvarado L."/>
            <person name="Arachchi H.M."/>
            <person name="Berlin A."/>
            <person name="Chapman S.B."/>
            <person name="Gearin G."/>
            <person name="Goldberg J."/>
            <person name="Griggs A."/>
            <person name="Gujja S."/>
            <person name="Hansen M."/>
            <person name="Heiman D."/>
            <person name="Howarth C."/>
            <person name="Larimer J."/>
            <person name="Lui A."/>
            <person name="MacDonald P.J.P."/>
            <person name="McCowen C."/>
            <person name="Montmayeur A."/>
            <person name="Murphy C."/>
            <person name="Neiman D."/>
            <person name="Pearson M."/>
            <person name="Priest M."/>
            <person name="Roberts A."/>
            <person name="Saif S."/>
            <person name="Shea T."/>
            <person name="Sisk P."/>
            <person name="Stolte C."/>
            <person name="Sykes S."/>
            <person name="Wortman J."/>
            <person name="Nusbaum C."/>
            <person name="Birren B."/>
        </authorList>
    </citation>
    <scope>NUCLEOTIDE SEQUENCE [LARGE SCALE GENOMIC DNA]</scope>
    <source>
        <strain evidence="1 2">ATCC 38327</strain>
    </source>
</reference>